<organism evidence="2 3">
    <name type="scientific">Pavo cristatus</name>
    <name type="common">Indian peafowl</name>
    <name type="synonym">Blue peafowl</name>
    <dbReference type="NCBI Taxonomy" id="9049"/>
    <lineage>
        <taxon>Eukaryota</taxon>
        <taxon>Metazoa</taxon>
        <taxon>Chordata</taxon>
        <taxon>Craniata</taxon>
        <taxon>Vertebrata</taxon>
        <taxon>Euteleostomi</taxon>
        <taxon>Archelosauria</taxon>
        <taxon>Archosauria</taxon>
        <taxon>Dinosauria</taxon>
        <taxon>Saurischia</taxon>
        <taxon>Theropoda</taxon>
        <taxon>Coelurosauria</taxon>
        <taxon>Aves</taxon>
        <taxon>Neognathae</taxon>
        <taxon>Galloanserae</taxon>
        <taxon>Galliformes</taxon>
        <taxon>Phasianidae</taxon>
        <taxon>Phasianinae</taxon>
        <taxon>Pavo</taxon>
    </lineage>
</organism>
<dbReference type="Ensembl" id="ENSPSTT00000015739.1">
    <property type="protein sequence ID" value="ENSPSTP00000014997.1"/>
    <property type="gene ID" value="ENSPSTG00000010626.1"/>
</dbReference>
<evidence type="ECO:0000313" key="2">
    <source>
        <dbReference type="Ensembl" id="ENSPSTP00000014997.1"/>
    </source>
</evidence>
<reference evidence="2" key="1">
    <citation type="submission" date="2025-08" db="UniProtKB">
        <authorList>
            <consortium name="Ensembl"/>
        </authorList>
    </citation>
    <scope>IDENTIFICATION</scope>
</reference>
<reference evidence="2" key="2">
    <citation type="submission" date="2025-09" db="UniProtKB">
        <authorList>
            <consortium name="Ensembl"/>
        </authorList>
    </citation>
    <scope>IDENTIFICATION</scope>
</reference>
<dbReference type="Proteomes" id="UP000694428">
    <property type="component" value="Unplaced"/>
</dbReference>
<dbReference type="AlphaFoldDB" id="A0A8C9LBH0"/>
<dbReference type="SUPFAM" id="SSF64356">
    <property type="entry name" value="SNARE-like"/>
    <property type="match status" value="1"/>
</dbReference>
<sequence>MSASAVFILDLKGKPLISRNYKGDVAMAEIERFPGLLLQREEEGILAPLLPHGHVHFLWIKHNNLYRTLTGPRDPPRPRCRCPATPTRRASRPAPARPATSRRGTSSSGPSNPSRVGRSTCCGHTWGCPAWRRRRMRGGRPSQCASRSRTSPCPASRCAT</sequence>
<feature type="region of interest" description="Disordered" evidence="1">
    <location>
        <begin position="136"/>
        <end position="160"/>
    </location>
</feature>
<protein>
    <submittedName>
        <fullName evidence="2">Uncharacterized protein</fullName>
    </submittedName>
</protein>
<evidence type="ECO:0000256" key="1">
    <source>
        <dbReference type="SAM" id="MobiDB-lite"/>
    </source>
</evidence>
<feature type="region of interest" description="Disordered" evidence="1">
    <location>
        <begin position="68"/>
        <end position="118"/>
    </location>
</feature>
<proteinExistence type="predicted"/>
<feature type="compositionally biased region" description="Polar residues" evidence="1">
    <location>
        <begin position="143"/>
        <end position="160"/>
    </location>
</feature>
<keyword evidence="3" id="KW-1185">Reference proteome</keyword>
<dbReference type="InterPro" id="IPR011012">
    <property type="entry name" value="Longin-like_dom_sf"/>
</dbReference>
<feature type="compositionally biased region" description="Low complexity" evidence="1">
    <location>
        <begin position="81"/>
        <end position="118"/>
    </location>
</feature>
<evidence type="ECO:0000313" key="3">
    <source>
        <dbReference type="Proteomes" id="UP000694428"/>
    </source>
</evidence>
<accession>A0A8C9LBH0</accession>
<name>A0A8C9LBH0_PAVCR</name>
<dbReference type="Gene3D" id="3.30.450.60">
    <property type="match status" value="1"/>
</dbReference>